<proteinExistence type="predicted"/>
<dbReference type="Proteomes" id="UP000050544">
    <property type="component" value="Unassembled WGS sequence"/>
</dbReference>
<dbReference type="Pfam" id="PF13660">
    <property type="entry name" value="DUF4147"/>
    <property type="match status" value="1"/>
</dbReference>
<reference evidence="7 8" key="1">
    <citation type="submission" date="2015-07" db="EMBL/GenBank/DDBJ databases">
        <title>Whole genome sequence of Thermanaerothrix daxensis DSM 23592.</title>
        <authorList>
            <person name="Hemp J."/>
            <person name="Ward L.M."/>
            <person name="Pace L.A."/>
            <person name="Fischer W.W."/>
        </authorList>
    </citation>
    <scope>NUCLEOTIDE SEQUENCE [LARGE SCALE GENOMIC DNA]</scope>
    <source>
        <strain evidence="7 8">GNS-1</strain>
    </source>
</reference>
<dbReference type="EMBL" id="LGKO01000006">
    <property type="protein sequence ID" value="KPL82184.1"/>
    <property type="molecule type" value="Genomic_DNA"/>
</dbReference>
<dbReference type="PATRIC" id="fig|869279.4.peg.2509"/>
<dbReference type="GO" id="GO:0005737">
    <property type="term" value="C:cytoplasm"/>
    <property type="evidence" value="ECO:0007669"/>
    <property type="project" value="TreeGrafter"/>
</dbReference>
<dbReference type="Gene3D" id="3.40.1480.10">
    <property type="entry name" value="MOFRL domain"/>
    <property type="match status" value="1"/>
</dbReference>
<dbReference type="FunFam" id="3.40.50.10180:FF:000001">
    <property type="entry name" value="Glycerate kinase"/>
    <property type="match status" value="1"/>
</dbReference>
<evidence type="ECO:0000256" key="4">
    <source>
        <dbReference type="ARBA" id="ARBA00022840"/>
    </source>
</evidence>
<dbReference type="InterPro" id="IPR025286">
    <property type="entry name" value="MOFRL_assoc_dom"/>
</dbReference>
<dbReference type="PANTHER" id="PTHR12227">
    <property type="entry name" value="GLYCERATE KINASE"/>
    <property type="match status" value="1"/>
</dbReference>
<dbReference type="InterPro" id="IPR039760">
    <property type="entry name" value="MOFRL_protein"/>
</dbReference>
<dbReference type="GO" id="GO:0005524">
    <property type="term" value="F:ATP binding"/>
    <property type="evidence" value="ECO:0007669"/>
    <property type="project" value="UniProtKB-KW"/>
</dbReference>
<dbReference type="GO" id="GO:0008887">
    <property type="term" value="F:glycerate kinase activity"/>
    <property type="evidence" value="ECO:0007669"/>
    <property type="project" value="InterPro"/>
</dbReference>
<protein>
    <submittedName>
        <fullName evidence="7">Glycerate kinase</fullName>
    </submittedName>
</protein>
<dbReference type="Gene3D" id="3.40.50.10180">
    <property type="entry name" value="Glycerate kinase, MOFRL-like N-terminal domain"/>
    <property type="match status" value="1"/>
</dbReference>
<evidence type="ECO:0000256" key="3">
    <source>
        <dbReference type="ARBA" id="ARBA00022777"/>
    </source>
</evidence>
<dbReference type="STRING" id="869279.SE15_12910"/>
<dbReference type="FunFam" id="3.40.1480.10:FF:000002">
    <property type="entry name" value="Glycerate kinase"/>
    <property type="match status" value="1"/>
</dbReference>
<dbReference type="SUPFAM" id="SSF82544">
    <property type="entry name" value="GckA/TtuD-like"/>
    <property type="match status" value="1"/>
</dbReference>
<keyword evidence="4" id="KW-0067">ATP-binding</keyword>
<keyword evidence="3 7" id="KW-0418">Kinase</keyword>
<dbReference type="InterPro" id="IPR038614">
    <property type="entry name" value="GK_N_sf"/>
</dbReference>
<dbReference type="Pfam" id="PF05161">
    <property type="entry name" value="MOFRL"/>
    <property type="match status" value="1"/>
</dbReference>
<gene>
    <name evidence="7" type="ORF">SE15_12910</name>
</gene>
<accession>A0A0P6XFL0</accession>
<organism evidence="7 8">
    <name type="scientific">Thermanaerothrix daxensis</name>
    <dbReference type="NCBI Taxonomy" id="869279"/>
    <lineage>
        <taxon>Bacteria</taxon>
        <taxon>Bacillati</taxon>
        <taxon>Chloroflexota</taxon>
        <taxon>Anaerolineae</taxon>
        <taxon>Anaerolineales</taxon>
        <taxon>Anaerolineaceae</taxon>
        <taxon>Thermanaerothrix</taxon>
    </lineage>
</organism>
<dbReference type="InterPro" id="IPR007835">
    <property type="entry name" value="MOFRL"/>
</dbReference>
<feature type="domain" description="MOFRL-associated" evidence="6">
    <location>
        <begin position="11"/>
        <end position="252"/>
    </location>
</feature>
<keyword evidence="8" id="KW-1185">Reference proteome</keyword>
<evidence type="ECO:0000313" key="8">
    <source>
        <dbReference type="Proteomes" id="UP000050544"/>
    </source>
</evidence>
<feature type="domain" description="MOFRL" evidence="5">
    <location>
        <begin position="335"/>
        <end position="440"/>
    </location>
</feature>
<dbReference type="PANTHER" id="PTHR12227:SF0">
    <property type="entry name" value="GLYCERATE KINASE"/>
    <property type="match status" value="1"/>
</dbReference>
<keyword evidence="1" id="KW-0808">Transferase</keyword>
<sequence>MGEARAQAVGRILGAALQAVEPAHAVRQHLARRGEVLLAAGRTYDLRRLRHLWLIGAGKAAVPMAWAVAEVLGEDLSGGLIITKYGHGGPLAASLRARGVVTHEAGHPLPDAHGVAATHTLLEHLATCNDQDLVLLVLSGGGSALLTAPAEGISLEDLQHLTSLLLACGASIHEINTLRKHLDRVKGGGLARLAAPAHLLVLVLSDVVGDPLDVIASGPAVPDPTTYADALAILERYGLTPQVPPAILAHLQRGAAGAIPETPKPGDPLFERVHTLIVGNNYQAAQAALTQARSEGFHALLLTTHLQGEASQAGRFLAALARQVATTGEPLPRPACLILGGETTVTLRGDGRGGRNQEVALGAVADLAGLEEVLLLTLATDGGDGPTEAAGAVVSGASLARAQALGLNPHAYLARNDSHTFFHALDDLLITGPTQTNVNDLAFLFAF</sequence>
<evidence type="ECO:0000313" key="7">
    <source>
        <dbReference type="EMBL" id="KPL82184.1"/>
    </source>
</evidence>
<name>A0A0P6XFL0_9CHLR</name>
<keyword evidence="2" id="KW-0547">Nucleotide-binding</keyword>
<evidence type="ECO:0000256" key="2">
    <source>
        <dbReference type="ARBA" id="ARBA00022741"/>
    </source>
</evidence>
<dbReference type="InterPro" id="IPR037035">
    <property type="entry name" value="GK-like_C_sf"/>
</dbReference>
<evidence type="ECO:0000256" key="1">
    <source>
        <dbReference type="ARBA" id="ARBA00022679"/>
    </source>
</evidence>
<comment type="caution">
    <text evidence="7">The sequence shown here is derived from an EMBL/GenBank/DDBJ whole genome shotgun (WGS) entry which is preliminary data.</text>
</comment>
<evidence type="ECO:0000259" key="5">
    <source>
        <dbReference type="Pfam" id="PF05161"/>
    </source>
</evidence>
<dbReference type="AlphaFoldDB" id="A0A0P6XFL0"/>
<evidence type="ECO:0000259" key="6">
    <source>
        <dbReference type="Pfam" id="PF13660"/>
    </source>
</evidence>